<evidence type="ECO:0000313" key="4">
    <source>
        <dbReference type="Proteomes" id="UP000323632"/>
    </source>
</evidence>
<evidence type="ECO:0000259" key="2">
    <source>
        <dbReference type="Pfam" id="PF14317"/>
    </source>
</evidence>
<keyword evidence="1" id="KW-0472">Membrane</keyword>
<dbReference type="RefSeq" id="WP_150032943.1">
    <property type="nucleotide sequence ID" value="NZ_VWSH01000003.1"/>
</dbReference>
<feature type="domain" description="YcxB-like C-terminal" evidence="2">
    <location>
        <begin position="105"/>
        <end position="161"/>
    </location>
</feature>
<sequence>MTIRFELTIDDLIAFGFYNRKNGSRIKKAISLLPVIMLLIILIATLYYYFFLQELIVFDTSNIALIIFLLAYTLSKTKWFYSWYWKYKYGKKEYASWFGERILTFSETSLFAKTSRAETSYNWNSFVKFGESKEYFFLFVSNLQAIIIPKKVFLLSQEQYDIKLFIERKLTENNSKS</sequence>
<proteinExistence type="predicted"/>
<keyword evidence="4" id="KW-1185">Reference proteome</keyword>
<name>A0A5M6CII0_9BACT</name>
<feature type="transmembrane region" description="Helical" evidence="1">
    <location>
        <begin position="29"/>
        <end position="50"/>
    </location>
</feature>
<reference evidence="3 4" key="1">
    <citation type="submission" date="2019-09" db="EMBL/GenBank/DDBJ databases">
        <title>Genome sequence and assembly of Taibaiella sp.</title>
        <authorList>
            <person name="Chhetri G."/>
        </authorList>
    </citation>
    <scope>NUCLEOTIDE SEQUENCE [LARGE SCALE GENOMIC DNA]</scope>
    <source>
        <strain evidence="3 4">KVB11</strain>
    </source>
</reference>
<keyword evidence="1" id="KW-0812">Transmembrane</keyword>
<gene>
    <name evidence="3" type="ORF">F0919_11650</name>
</gene>
<dbReference type="EMBL" id="VWSH01000003">
    <property type="protein sequence ID" value="KAA5533195.1"/>
    <property type="molecule type" value="Genomic_DNA"/>
</dbReference>
<organism evidence="3 4">
    <name type="scientific">Taibaiella lutea</name>
    <dbReference type="NCBI Taxonomy" id="2608001"/>
    <lineage>
        <taxon>Bacteria</taxon>
        <taxon>Pseudomonadati</taxon>
        <taxon>Bacteroidota</taxon>
        <taxon>Chitinophagia</taxon>
        <taxon>Chitinophagales</taxon>
        <taxon>Chitinophagaceae</taxon>
        <taxon>Taibaiella</taxon>
    </lineage>
</organism>
<accession>A0A5M6CII0</accession>
<protein>
    <recommendedName>
        <fullName evidence="2">YcxB-like C-terminal domain-containing protein</fullName>
    </recommendedName>
</protein>
<dbReference type="InterPro" id="IPR025588">
    <property type="entry name" value="YcxB-like_C"/>
</dbReference>
<dbReference type="Proteomes" id="UP000323632">
    <property type="component" value="Unassembled WGS sequence"/>
</dbReference>
<evidence type="ECO:0000256" key="1">
    <source>
        <dbReference type="SAM" id="Phobius"/>
    </source>
</evidence>
<evidence type="ECO:0000313" key="3">
    <source>
        <dbReference type="EMBL" id="KAA5533195.1"/>
    </source>
</evidence>
<keyword evidence="1" id="KW-1133">Transmembrane helix</keyword>
<comment type="caution">
    <text evidence="3">The sequence shown here is derived from an EMBL/GenBank/DDBJ whole genome shotgun (WGS) entry which is preliminary data.</text>
</comment>
<feature type="transmembrane region" description="Helical" evidence="1">
    <location>
        <begin position="56"/>
        <end position="74"/>
    </location>
</feature>
<dbReference type="Pfam" id="PF14317">
    <property type="entry name" value="YcxB"/>
    <property type="match status" value="1"/>
</dbReference>
<dbReference type="AlphaFoldDB" id="A0A5M6CII0"/>